<organism evidence="2 3">
    <name type="scientific">Acinetobacter baumannii</name>
    <dbReference type="NCBI Taxonomy" id="470"/>
    <lineage>
        <taxon>Bacteria</taxon>
        <taxon>Pseudomonadati</taxon>
        <taxon>Pseudomonadota</taxon>
        <taxon>Gammaproteobacteria</taxon>
        <taxon>Moraxellales</taxon>
        <taxon>Moraxellaceae</taxon>
        <taxon>Acinetobacter</taxon>
        <taxon>Acinetobacter calcoaceticus/baumannii complex</taxon>
    </lineage>
</organism>
<accession>A0A429M2G7</accession>
<dbReference type="AlphaFoldDB" id="A0A429M2G7"/>
<dbReference type="InterPro" id="IPR036770">
    <property type="entry name" value="Ankyrin_rpt-contain_sf"/>
</dbReference>
<evidence type="ECO:0000313" key="3">
    <source>
        <dbReference type="Proteomes" id="UP000280073"/>
    </source>
</evidence>
<name>A0A429M2G7_ACIBA</name>
<dbReference type="Pfam" id="PF13637">
    <property type="entry name" value="Ank_4"/>
    <property type="match status" value="1"/>
</dbReference>
<dbReference type="PROSITE" id="PS50088">
    <property type="entry name" value="ANK_REPEAT"/>
    <property type="match status" value="1"/>
</dbReference>
<sequence length="48" mass="5243">NYQQIVALLLKAGANPNLADKDGITPLQHARTRGYREIEKLLLVAGAK</sequence>
<evidence type="ECO:0000256" key="1">
    <source>
        <dbReference type="PROSITE-ProRule" id="PRU00023"/>
    </source>
</evidence>
<reference evidence="2 3" key="1">
    <citation type="submission" date="2018-10" db="EMBL/GenBank/DDBJ databases">
        <title>GWAS and RNA-Seq identify cryptic mechanisms of antimicrobial resistance in Acinetobacter baumannii.</title>
        <authorList>
            <person name="Sahl J.W."/>
        </authorList>
    </citation>
    <scope>NUCLEOTIDE SEQUENCE [LARGE SCALE GENOMIC DNA]</scope>
    <source>
        <strain evidence="2 3">TG28175</strain>
    </source>
</reference>
<proteinExistence type="predicted"/>
<dbReference type="PROSITE" id="PS50297">
    <property type="entry name" value="ANK_REP_REGION"/>
    <property type="match status" value="1"/>
</dbReference>
<dbReference type="EMBL" id="RFDI01002738">
    <property type="protein sequence ID" value="RSR10657.1"/>
    <property type="molecule type" value="Genomic_DNA"/>
</dbReference>
<comment type="caution">
    <text evidence="2">The sequence shown here is derived from an EMBL/GenBank/DDBJ whole genome shotgun (WGS) entry which is preliminary data.</text>
</comment>
<dbReference type="Gene3D" id="1.25.40.20">
    <property type="entry name" value="Ankyrin repeat-containing domain"/>
    <property type="match status" value="1"/>
</dbReference>
<dbReference type="Proteomes" id="UP000280073">
    <property type="component" value="Unassembled WGS sequence"/>
</dbReference>
<dbReference type="InterPro" id="IPR002110">
    <property type="entry name" value="Ankyrin_rpt"/>
</dbReference>
<evidence type="ECO:0000313" key="2">
    <source>
        <dbReference type="EMBL" id="RSR10657.1"/>
    </source>
</evidence>
<dbReference type="SUPFAM" id="SSF48403">
    <property type="entry name" value="Ankyrin repeat"/>
    <property type="match status" value="1"/>
</dbReference>
<protein>
    <submittedName>
        <fullName evidence="2">Ankyrin repeat domain-containing protein</fullName>
    </submittedName>
</protein>
<gene>
    <name evidence="2" type="ORF">EA686_29805</name>
</gene>
<keyword evidence="1" id="KW-0040">ANK repeat</keyword>
<feature type="non-terminal residue" evidence="2">
    <location>
        <position position="1"/>
    </location>
</feature>
<feature type="repeat" description="ANK" evidence="1">
    <location>
        <begin position="22"/>
        <end position="48"/>
    </location>
</feature>